<dbReference type="PANTHER" id="PTHR30002:SF4">
    <property type="entry name" value="EPOXYQUEUOSINE REDUCTASE"/>
    <property type="match status" value="1"/>
</dbReference>
<evidence type="ECO:0000256" key="3">
    <source>
        <dbReference type="ARBA" id="ARBA00022694"/>
    </source>
</evidence>
<sequence length="329" mass="38320">MSLKEEVLSYCNSLGLTNIGFVKCRKFSELEEFYENRKKLNIQNEFEEEDIQKRINPNHYMEEGKTIISIAFPYLHDQEHFDNGFSLYTRGNDYHMVLKDYLDKICEFIRVKGGKAISFVDSNTLPERYIAYLAGVGFIGKNNMLITKEYGSYVFLGEIITDLEMYDDDNGNFEELMKHKECGECSICFGECPTKSINPNRKNSNICLSYITQKKDLEEWEIKALKGRTFGCDSCQLRCPYNEEIKFSHIEGFKPLEFMEKDYSDNIVNMGNGEFKSTLKNTSCGWRGKNVLKRNVLIRMKMYNGKDVSAIKTDSPYIQAYINRIRDIK</sequence>
<organism evidence="10 11">
    <name type="scientific">Clostridium paraputrificum</name>
    <dbReference type="NCBI Taxonomy" id="29363"/>
    <lineage>
        <taxon>Bacteria</taxon>
        <taxon>Bacillati</taxon>
        <taxon>Bacillota</taxon>
        <taxon>Clostridia</taxon>
        <taxon>Eubacteriales</taxon>
        <taxon>Clostridiaceae</taxon>
        <taxon>Clostridium</taxon>
    </lineage>
</organism>
<keyword evidence="5" id="KW-0671">Queuosine biosynthesis</keyword>
<dbReference type="PANTHER" id="PTHR30002">
    <property type="entry name" value="EPOXYQUEUOSINE REDUCTASE"/>
    <property type="match status" value="1"/>
</dbReference>
<dbReference type="InterPro" id="IPR013542">
    <property type="entry name" value="QueG_DUF1730"/>
</dbReference>
<accession>A0A174U942</accession>
<keyword evidence="8" id="KW-0411">Iron-sulfur</keyword>
<keyword evidence="1" id="KW-0004">4Fe-4S</keyword>
<evidence type="ECO:0000256" key="5">
    <source>
        <dbReference type="ARBA" id="ARBA00022785"/>
    </source>
</evidence>
<dbReference type="Pfam" id="PF13484">
    <property type="entry name" value="Fer4_16"/>
    <property type="match status" value="1"/>
</dbReference>
<proteinExistence type="predicted"/>
<keyword evidence="6" id="KW-0560">Oxidoreductase</keyword>
<dbReference type="InterPro" id="IPR017900">
    <property type="entry name" value="4Fe4S_Fe_S_CS"/>
</dbReference>
<dbReference type="GO" id="GO:0052693">
    <property type="term" value="F:epoxyqueuosine reductase activity"/>
    <property type="evidence" value="ECO:0007669"/>
    <property type="project" value="TreeGrafter"/>
</dbReference>
<keyword evidence="7" id="KW-0408">Iron</keyword>
<reference evidence="10 11" key="1">
    <citation type="submission" date="2016-06" db="EMBL/GenBank/DDBJ databases">
        <authorList>
            <person name="Kjaerup R.B."/>
            <person name="Dalgaard T.S."/>
            <person name="Juul-Madsen H.R."/>
        </authorList>
    </citation>
    <scope>NUCLEOTIDE SEQUENCE [LARGE SCALE GENOMIC DNA]</scope>
    <source>
        <strain evidence="10 11">373-A1</strain>
    </source>
</reference>
<protein>
    <submittedName>
        <fullName evidence="10">tRNA epoxyqueuosine(34) reductase QueG</fullName>
    </submittedName>
</protein>
<dbReference type="OrthoDB" id="9784571at2"/>
<dbReference type="EMBL" id="MAPZ01000035">
    <property type="protein sequence ID" value="OBY09328.1"/>
    <property type="molecule type" value="Genomic_DNA"/>
</dbReference>
<keyword evidence="3" id="KW-0819">tRNA processing</keyword>
<evidence type="ECO:0000256" key="6">
    <source>
        <dbReference type="ARBA" id="ARBA00023002"/>
    </source>
</evidence>
<dbReference type="GO" id="GO:0046872">
    <property type="term" value="F:metal ion binding"/>
    <property type="evidence" value="ECO:0007669"/>
    <property type="project" value="UniProtKB-KW"/>
</dbReference>
<dbReference type="NCBIfam" id="TIGR00276">
    <property type="entry name" value="tRNA epoxyqueuosine(34) reductase QueG"/>
    <property type="match status" value="1"/>
</dbReference>
<name>A0A174U942_9CLOT</name>
<evidence type="ECO:0000256" key="7">
    <source>
        <dbReference type="ARBA" id="ARBA00023004"/>
    </source>
</evidence>
<keyword evidence="4" id="KW-0479">Metal-binding</keyword>
<evidence type="ECO:0000256" key="1">
    <source>
        <dbReference type="ARBA" id="ARBA00022485"/>
    </source>
</evidence>
<dbReference type="PROSITE" id="PS51379">
    <property type="entry name" value="4FE4S_FER_2"/>
    <property type="match status" value="1"/>
</dbReference>
<gene>
    <name evidence="10" type="ORF">CP373A1_16390</name>
</gene>
<dbReference type="InterPro" id="IPR017896">
    <property type="entry name" value="4Fe4S_Fe-S-bd"/>
</dbReference>
<dbReference type="Proteomes" id="UP000092714">
    <property type="component" value="Unassembled WGS sequence"/>
</dbReference>
<evidence type="ECO:0000313" key="10">
    <source>
        <dbReference type="EMBL" id="OBY09328.1"/>
    </source>
</evidence>
<dbReference type="GO" id="GO:0051539">
    <property type="term" value="F:4 iron, 4 sulfur cluster binding"/>
    <property type="evidence" value="ECO:0007669"/>
    <property type="project" value="UniProtKB-KW"/>
</dbReference>
<evidence type="ECO:0000313" key="11">
    <source>
        <dbReference type="Proteomes" id="UP000092714"/>
    </source>
</evidence>
<dbReference type="SUPFAM" id="SSF46548">
    <property type="entry name" value="alpha-helical ferredoxin"/>
    <property type="match status" value="1"/>
</dbReference>
<dbReference type="AlphaFoldDB" id="A0A174U942"/>
<evidence type="ECO:0000259" key="9">
    <source>
        <dbReference type="PROSITE" id="PS51379"/>
    </source>
</evidence>
<dbReference type="PROSITE" id="PS00198">
    <property type="entry name" value="4FE4S_FER_1"/>
    <property type="match status" value="1"/>
</dbReference>
<evidence type="ECO:0000256" key="2">
    <source>
        <dbReference type="ARBA" id="ARBA00022490"/>
    </source>
</evidence>
<dbReference type="GO" id="GO:0008616">
    <property type="term" value="P:tRNA queuosine(34) biosynthetic process"/>
    <property type="evidence" value="ECO:0007669"/>
    <property type="project" value="UniProtKB-KW"/>
</dbReference>
<keyword evidence="2" id="KW-0963">Cytoplasm</keyword>
<evidence type="ECO:0000256" key="4">
    <source>
        <dbReference type="ARBA" id="ARBA00022723"/>
    </source>
</evidence>
<dbReference type="InterPro" id="IPR004453">
    <property type="entry name" value="QueG"/>
</dbReference>
<keyword evidence="11" id="KW-1185">Reference proteome</keyword>
<evidence type="ECO:0000256" key="8">
    <source>
        <dbReference type="ARBA" id="ARBA00023014"/>
    </source>
</evidence>
<dbReference type="RefSeq" id="WP_055184004.1">
    <property type="nucleotide sequence ID" value="NZ_CABJAZ010000009.1"/>
</dbReference>
<dbReference type="eggNOG" id="COG1600">
    <property type="taxonomic scope" value="Bacteria"/>
</dbReference>
<comment type="caution">
    <text evidence="10">The sequence shown here is derived from an EMBL/GenBank/DDBJ whole genome shotgun (WGS) entry which is preliminary data.</text>
</comment>
<dbReference type="Pfam" id="PF08331">
    <property type="entry name" value="QueG_DUF1730"/>
    <property type="match status" value="1"/>
</dbReference>
<feature type="domain" description="4Fe-4S ferredoxin-type" evidence="9">
    <location>
        <begin position="173"/>
        <end position="202"/>
    </location>
</feature>